<dbReference type="InterPro" id="IPR029044">
    <property type="entry name" value="Nucleotide-diphossugar_trans"/>
</dbReference>
<dbReference type="EMBL" id="FQUI01000004">
    <property type="protein sequence ID" value="SHE41903.1"/>
    <property type="molecule type" value="Genomic_DNA"/>
</dbReference>
<organism evidence="10 11">
    <name type="scientific">Marinitoga hydrogenitolerans (strain DSM 16785 / JCM 12826 / AT1271)</name>
    <dbReference type="NCBI Taxonomy" id="1122195"/>
    <lineage>
        <taxon>Bacteria</taxon>
        <taxon>Thermotogati</taxon>
        <taxon>Thermotogota</taxon>
        <taxon>Thermotogae</taxon>
        <taxon>Petrotogales</taxon>
        <taxon>Petrotogaceae</taxon>
        <taxon>Marinitoga</taxon>
    </lineage>
</organism>
<dbReference type="InterPro" id="IPR054566">
    <property type="entry name" value="ManC/GMP-like_b-helix"/>
</dbReference>
<evidence type="ECO:0000259" key="9">
    <source>
        <dbReference type="Pfam" id="PF22640"/>
    </source>
</evidence>
<accession>A0A1M4TBR8</accession>
<dbReference type="OrthoDB" id="9806359at2"/>
<gene>
    <name evidence="10" type="ORF">SAMN02745164_00391</name>
</gene>
<dbReference type="STRING" id="1122195.SAMN02745164_00391"/>
<dbReference type="GO" id="GO:0005525">
    <property type="term" value="F:GTP binding"/>
    <property type="evidence" value="ECO:0007669"/>
    <property type="project" value="UniProtKB-KW"/>
</dbReference>
<evidence type="ECO:0000256" key="7">
    <source>
        <dbReference type="ARBA" id="ARBA00047343"/>
    </source>
</evidence>
<keyword evidence="4 10" id="KW-0548">Nucleotidyltransferase</keyword>
<dbReference type="Gene3D" id="3.90.550.10">
    <property type="entry name" value="Spore Coat Polysaccharide Biosynthesis Protein SpsA, Chain A"/>
    <property type="match status" value="1"/>
</dbReference>
<dbReference type="InterPro" id="IPR051161">
    <property type="entry name" value="Mannose-6P_isomerase_type2"/>
</dbReference>
<evidence type="ECO:0000256" key="2">
    <source>
        <dbReference type="ARBA" id="ARBA00012387"/>
    </source>
</evidence>
<dbReference type="FunFam" id="3.90.550.10:FF:000046">
    <property type="entry name" value="Mannose-1-phosphate guanylyltransferase (GDP)"/>
    <property type="match status" value="1"/>
</dbReference>
<dbReference type="Pfam" id="PF00483">
    <property type="entry name" value="NTP_transferase"/>
    <property type="match status" value="1"/>
</dbReference>
<evidence type="ECO:0000313" key="11">
    <source>
        <dbReference type="Proteomes" id="UP000184334"/>
    </source>
</evidence>
<keyword evidence="11" id="KW-1185">Reference proteome</keyword>
<dbReference type="SUPFAM" id="SSF159283">
    <property type="entry name" value="Guanosine diphospho-D-mannose pyrophosphorylase/mannose-6-phosphate isomerase linker domain"/>
    <property type="match status" value="1"/>
</dbReference>
<proteinExistence type="inferred from homology"/>
<keyword evidence="6" id="KW-0342">GTP-binding</keyword>
<dbReference type="GO" id="GO:0009298">
    <property type="term" value="P:GDP-mannose biosynthetic process"/>
    <property type="evidence" value="ECO:0007669"/>
    <property type="project" value="TreeGrafter"/>
</dbReference>
<dbReference type="InterPro" id="IPR049577">
    <property type="entry name" value="GMPP_N"/>
</dbReference>
<dbReference type="PANTHER" id="PTHR46390:SF1">
    <property type="entry name" value="MANNOSE-1-PHOSPHATE GUANYLYLTRANSFERASE"/>
    <property type="match status" value="1"/>
</dbReference>
<name>A0A1M4TBR8_MARH1</name>
<dbReference type="SUPFAM" id="SSF53448">
    <property type="entry name" value="Nucleotide-diphospho-sugar transferases"/>
    <property type="match status" value="1"/>
</dbReference>
<dbReference type="PANTHER" id="PTHR46390">
    <property type="entry name" value="MANNOSE-1-PHOSPHATE GUANYLYLTRANSFERASE"/>
    <property type="match status" value="1"/>
</dbReference>
<dbReference type="CDD" id="cd02509">
    <property type="entry name" value="GDP-M1P_Guanylyltransferase"/>
    <property type="match status" value="1"/>
</dbReference>
<protein>
    <recommendedName>
        <fullName evidence="2">mannose-1-phosphate guanylyltransferase</fullName>
        <ecNumber evidence="2">2.7.7.13</ecNumber>
    </recommendedName>
</protein>
<evidence type="ECO:0000256" key="4">
    <source>
        <dbReference type="ARBA" id="ARBA00022695"/>
    </source>
</evidence>
<dbReference type="AlphaFoldDB" id="A0A1M4TBR8"/>
<comment type="caution">
    <text evidence="10">The sequence shown here is derived from an EMBL/GenBank/DDBJ whole genome shotgun (WGS) entry which is preliminary data.</text>
</comment>
<evidence type="ECO:0000256" key="1">
    <source>
        <dbReference type="ARBA" id="ARBA00006115"/>
    </source>
</evidence>
<evidence type="ECO:0000256" key="6">
    <source>
        <dbReference type="ARBA" id="ARBA00023134"/>
    </source>
</evidence>
<keyword evidence="5" id="KW-0547">Nucleotide-binding</keyword>
<evidence type="ECO:0000256" key="3">
    <source>
        <dbReference type="ARBA" id="ARBA00022679"/>
    </source>
</evidence>
<dbReference type="EC" id="2.7.7.13" evidence="2"/>
<evidence type="ECO:0000256" key="5">
    <source>
        <dbReference type="ARBA" id="ARBA00022741"/>
    </source>
</evidence>
<evidence type="ECO:0000313" key="10">
    <source>
        <dbReference type="EMBL" id="SHE41903.1"/>
    </source>
</evidence>
<keyword evidence="3" id="KW-0808">Transferase</keyword>
<dbReference type="Proteomes" id="UP000184334">
    <property type="component" value="Unassembled WGS sequence"/>
</dbReference>
<feature type="domain" description="MannoseP isomerase/GMP-like beta-helix" evidence="9">
    <location>
        <begin position="280"/>
        <end position="330"/>
    </location>
</feature>
<dbReference type="RefSeq" id="WP_072862894.1">
    <property type="nucleotide sequence ID" value="NZ_FQUI01000004.1"/>
</dbReference>
<evidence type="ECO:0000259" key="8">
    <source>
        <dbReference type="Pfam" id="PF00483"/>
    </source>
</evidence>
<feature type="domain" description="Nucleotidyl transferase" evidence="8">
    <location>
        <begin position="2"/>
        <end position="269"/>
    </location>
</feature>
<reference evidence="10" key="1">
    <citation type="submission" date="2016-11" db="EMBL/GenBank/DDBJ databases">
        <authorList>
            <person name="Varghese N."/>
            <person name="Submissions S."/>
        </authorList>
    </citation>
    <scope>NUCLEOTIDE SEQUENCE [LARGE SCALE GENOMIC DNA]</scope>
    <source>
        <strain evidence="10">DSM 16785</strain>
    </source>
</reference>
<comment type="catalytic activity">
    <reaction evidence="7">
        <text>alpha-D-mannose 1-phosphate + GTP + H(+) = GDP-alpha-D-mannose + diphosphate</text>
        <dbReference type="Rhea" id="RHEA:15229"/>
        <dbReference type="ChEBI" id="CHEBI:15378"/>
        <dbReference type="ChEBI" id="CHEBI:33019"/>
        <dbReference type="ChEBI" id="CHEBI:37565"/>
        <dbReference type="ChEBI" id="CHEBI:57527"/>
        <dbReference type="ChEBI" id="CHEBI:58409"/>
        <dbReference type="EC" id="2.7.7.13"/>
    </reaction>
</comment>
<dbReference type="GO" id="GO:0004475">
    <property type="term" value="F:mannose-1-phosphate guanylyltransferase (GTP) activity"/>
    <property type="evidence" value="ECO:0007669"/>
    <property type="project" value="UniProtKB-EC"/>
</dbReference>
<dbReference type="Pfam" id="PF22640">
    <property type="entry name" value="ManC_GMP_beta-helix"/>
    <property type="match status" value="1"/>
</dbReference>
<dbReference type="InterPro" id="IPR005835">
    <property type="entry name" value="NTP_transferase_dom"/>
</dbReference>
<sequence>MKAIILAGGSGERFWPLSTSKKPKQFLKIFSEKSLIRETFERLNYKLEPKDIYVVTAENYKEETLNEIPELNEKNVLLEPVARNTAPACFLGTLVADENEVVFILPADHYIPNKEKFWKTVESGILAAKKYNGLITMGINPTRPETGYGYIEAENELGNSIMKVRNFKEKPDFNTALKYLKEGNYYWNSGMFFWKKEVFLDEMKTYNEDIYKDMKDLDPNNIELLHKKYQSIRKISIDYALMEKSNRVYMVKAEYEWSDVGNWVSVREMEGYSDNNENVHLVDSKNVYVKTDKNVGIVGLKNIIVIDTENGLLIAKEDKINDIREIVKQLREKKEF</sequence>
<comment type="similarity">
    <text evidence="1">Belongs to the mannose-6-phosphate isomerase type 2 family.</text>
</comment>